<evidence type="ECO:0000256" key="3">
    <source>
        <dbReference type="ARBA" id="ARBA00023274"/>
    </source>
</evidence>
<dbReference type="EMBL" id="CDMC01000009">
    <property type="protein sequence ID" value="CEL07587.1"/>
    <property type="molecule type" value="Genomic_DNA"/>
</dbReference>
<evidence type="ECO:0000313" key="5">
    <source>
        <dbReference type="EMBL" id="CEL07587.1"/>
    </source>
</evidence>
<dbReference type="InterPro" id="IPR000589">
    <property type="entry name" value="Ribosomal_uS15"/>
</dbReference>
<organism evidence="5 6">
    <name type="scientific">Aspergillus calidoustus</name>
    <dbReference type="NCBI Taxonomy" id="454130"/>
    <lineage>
        <taxon>Eukaryota</taxon>
        <taxon>Fungi</taxon>
        <taxon>Dikarya</taxon>
        <taxon>Ascomycota</taxon>
        <taxon>Pezizomycotina</taxon>
        <taxon>Eurotiomycetes</taxon>
        <taxon>Eurotiomycetidae</taxon>
        <taxon>Eurotiales</taxon>
        <taxon>Aspergillaceae</taxon>
        <taxon>Aspergillus</taxon>
        <taxon>Aspergillus subgen. Nidulantes</taxon>
    </lineage>
</organism>
<proteinExistence type="inferred from homology"/>
<dbReference type="PANTHER" id="PTHR23321">
    <property type="entry name" value="RIBOSOMAL PROTEIN S15, BACTERIAL AND ORGANELLAR"/>
    <property type="match status" value="1"/>
</dbReference>
<dbReference type="AlphaFoldDB" id="A0A0U5G7M0"/>
<evidence type="ECO:0000256" key="1">
    <source>
        <dbReference type="ARBA" id="ARBA00008434"/>
    </source>
</evidence>
<dbReference type="PANTHER" id="PTHR23321:SF26">
    <property type="entry name" value="SMALL RIBOSOMAL SUBUNIT PROTEIN US15M"/>
    <property type="match status" value="1"/>
</dbReference>
<dbReference type="GO" id="GO:0003735">
    <property type="term" value="F:structural constituent of ribosome"/>
    <property type="evidence" value="ECO:0007669"/>
    <property type="project" value="InterPro"/>
</dbReference>
<dbReference type="Proteomes" id="UP000054771">
    <property type="component" value="Unassembled WGS sequence"/>
</dbReference>
<dbReference type="Pfam" id="PF00312">
    <property type="entry name" value="Ribosomal_S15"/>
    <property type="match status" value="1"/>
</dbReference>
<comment type="similarity">
    <text evidence="1 4">Belongs to the universal ribosomal protein uS15 family.</text>
</comment>
<dbReference type="NCBIfam" id="TIGR00952">
    <property type="entry name" value="S15_bact"/>
    <property type="match status" value="1"/>
</dbReference>
<keyword evidence="6" id="KW-1185">Reference proteome</keyword>
<dbReference type="STRING" id="454130.A0A0U5G7M0"/>
<dbReference type="HAMAP" id="MF_01343_B">
    <property type="entry name" value="Ribosomal_uS15_B"/>
    <property type="match status" value="1"/>
</dbReference>
<dbReference type="SUPFAM" id="SSF47060">
    <property type="entry name" value="S15/NS1 RNA-binding domain"/>
    <property type="match status" value="1"/>
</dbReference>
<dbReference type="GO" id="GO:0005840">
    <property type="term" value="C:ribosome"/>
    <property type="evidence" value="ECO:0007669"/>
    <property type="project" value="UniProtKB-KW"/>
</dbReference>
<keyword evidence="3 4" id="KW-0687">Ribonucleoprotein</keyword>
<evidence type="ECO:0000256" key="2">
    <source>
        <dbReference type="ARBA" id="ARBA00022980"/>
    </source>
</evidence>
<reference evidence="6" key="1">
    <citation type="journal article" date="2016" name="Genome Announc.">
        <title>Draft genome sequences of fungus Aspergillus calidoustus.</title>
        <authorList>
            <person name="Horn F."/>
            <person name="Linde J."/>
            <person name="Mattern D.J."/>
            <person name="Walther G."/>
            <person name="Guthke R."/>
            <person name="Scherlach K."/>
            <person name="Martin K."/>
            <person name="Brakhage A.A."/>
            <person name="Petzke L."/>
            <person name="Valiante V."/>
        </authorList>
    </citation>
    <scope>NUCLEOTIDE SEQUENCE [LARGE SCALE GENOMIC DNA]</scope>
    <source>
        <strain evidence="6">SF006504</strain>
    </source>
</reference>
<sequence length="299" mass="33855">MPPRVSLQPTFKAFNGSLQIRSPLAQLAITRNKTSVRAASTEGKERRRHDPYLIAQARQRKAANLSRQQALAEKREGSLGHPVYGESTPFIEELKIKHAASQSSDLNHFLTPQELENALEYSKNLTAPIENTKRDTADPMREAEVAKSHLNEHANAQEAIKRIVNIHNGNTADQMRIRIQKCIETFGRHNTDKVLPPKPTAVSHDSATIHLEKTPRVGPDTGSPEVQVAILTAKILNMTRHLETTRQDKHNKRNLRLLVHKRQKLLRYLRKKERGGPRWKNLMETLGLSDAAWKGEISM</sequence>
<dbReference type="InterPro" id="IPR009068">
    <property type="entry name" value="uS15_NS1_RNA-bd_sf"/>
</dbReference>
<dbReference type="CDD" id="cd00353">
    <property type="entry name" value="Ribosomal_S15p_S13e"/>
    <property type="match status" value="1"/>
</dbReference>
<dbReference type="Gene3D" id="1.10.287.10">
    <property type="entry name" value="S15/NS1, RNA-binding"/>
    <property type="match status" value="1"/>
</dbReference>
<keyword evidence="2 4" id="KW-0689">Ribosomal protein</keyword>
<evidence type="ECO:0000256" key="4">
    <source>
        <dbReference type="RuleBase" id="RU003919"/>
    </source>
</evidence>
<dbReference type="OMA" id="HLQEHRN"/>
<accession>A0A0U5G7M0</accession>
<dbReference type="OrthoDB" id="441444at2759"/>
<dbReference type="GO" id="GO:1990904">
    <property type="term" value="C:ribonucleoprotein complex"/>
    <property type="evidence" value="ECO:0007669"/>
    <property type="project" value="UniProtKB-KW"/>
</dbReference>
<protein>
    <submittedName>
        <fullName evidence="5">Putative 30S ribosomal protein S15</fullName>
    </submittedName>
</protein>
<dbReference type="GO" id="GO:0005737">
    <property type="term" value="C:cytoplasm"/>
    <property type="evidence" value="ECO:0007669"/>
    <property type="project" value="UniProtKB-ARBA"/>
</dbReference>
<dbReference type="PROSITE" id="PS00362">
    <property type="entry name" value="RIBOSOMAL_S15"/>
    <property type="match status" value="1"/>
</dbReference>
<dbReference type="SMART" id="SM01387">
    <property type="entry name" value="Ribosomal_S15"/>
    <property type="match status" value="1"/>
</dbReference>
<name>A0A0U5G7M0_ASPCI</name>
<dbReference type="GO" id="GO:0006412">
    <property type="term" value="P:translation"/>
    <property type="evidence" value="ECO:0007669"/>
    <property type="project" value="InterPro"/>
</dbReference>
<gene>
    <name evidence="5" type="ORF">ASPCAL10744</name>
</gene>
<dbReference type="InterPro" id="IPR005290">
    <property type="entry name" value="Ribosomal_uS15_bac-type"/>
</dbReference>
<evidence type="ECO:0000313" key="6">
    <source>
        <dbReference type="Proteomes" id="UP000054771"/>
    </source>
</evidence>